<evidence type="ECO:0000256" key="2">
    <source>
        <dbReference type="ARBA" id="ARBA00023125"/>
    </source>
</evidence>
<organism evidence="5 6">
    <name type="scientific">Paenibacillus selenitireducens</name>
    <dbReference type="NCBI Taxonomy" id="1324314"/>
    <lineage>
        <taxon>Bacteria</taxon>
        <taxon>Bacillati</taxon>
        <taxon>Bacillota</taxon>
        <taxon>Bacilli</taxon>
        <taxon>Bacillales</taxon>
        <taxon>Paenibacillaceae</taxon>
        <taxon>Paenibacillus</taxon>
    </lineage>
</organism>
<keyword evidence="3" id="KW-0804">Transcription</keyword>
<dbReference type="Proteomes" id="UP000190188">
    <property type="component" value="Unassembled WGS sequence"/>
</dbReference>
<protein>
    <submittedName>
        <fullName evidence="5">AraC family transcriptional regulator</fullName>
    </submittedName>
</protein>
<dbReference type="InterPro" id="IPR037923">
    <property type="entry name" value="HTH-like"/>
</dbReference>
<dbReference type="OrthoDB" id="2559672at2"/>
<dbReference type="GO" id="GO:0043565">
    <property type="term" value="F:sequence-specific DNA binding"/>
    <property type="evidence" value="ECO:0007669"/>
    <property type="project" value="InterPro"/>
</dbReference>
<dbReference type="InterPro" id="IPR018060">
    <property type="entry name" value="HTH_AraC"/>
</dbReference>
<keyword evidence="1" id="KW-0805">Transcription regulation</keyword>
<dbReference type="InterPro" id="IPR018062">
    <property type="entry name" value="HTH_AraC-typ_CS"/>
</dbReference>
<dbReference type="Pfam" id="PF12833">
    <property type="entry name" value="HTH_18"/>
    <property type="match status" value="1"/>
</dbReference>
<dbReference type="PROSITE" id="PS00041">
    <property type="entry name" value="HTH_ARAC_FAMILY_1"/>
    <property type="match status" value="1"/>
</dbReference>
<comment type="caution">
    <text evidence="5">The sequence shown here is derived from an EMBL/GenBank/DDBJ whole genome shotgun (WGS) entry which is preliminary data.</text>
</comment>
<keyword evidence="2" id="KW-0238">DNA-binding</keyword>
<evidence type="ECO:0000313" key="5">
    <source>
        <dbReference type="EMBL" id="OPA73376.1"/>
    </source>
</evidence>
<dbReference type="RefSeq" id="WP_078502696.1">
    <property type="nucleotide sequence ID" value="NZ_MSZX01000018.1"/>
</dbReference>
<reference evidence="5 6" key="1">
    <citation type="submission" date="2017-01" db="EMBL/GenBank/DDBJ databases">
        <title>Genome analysis of Paenibacillus selenitrireducens ES3-24.</title>
        <authorList>
            <person name="Xu D."/>
            <person name="Yao R."/>
            <person name="Zheng S."/>
        </authorList>
    </citation>
    <scope>NUCLEOTIDE SEQUENCE [LARGE SCALE GENOMIC DNA]</scope>
    <source>
        <strain evidence="5 6">ES3-24</strain>
    </source>
</reference>
<dbReference type="STRING" id="1324314.BVG16_29015"/>
<dbReference type="Pfam" id="PF02311">
    <property type="entry name" value="AraC_binding"/>
    <property type="match status" value="1"/>
</dbReference>
<dbReference type="SUPFAM" id="SSF51215">
    <property type="entry name" value="Regulatory protein AraC"/>
    <property type="match status" value="1"/>
</dbReference>
<sequence length="270" mass="31118">MTPPLFIPLEDLQFTYAGSVVYPPGGRFGPRIQQDLQLVLLYTGEMNVSIDGRELNVKPGHVVLLKPGHEETFTFSKTEETWHRWISIRVSPLADKNRDDLYQLPECLTLSEEMNRLTDLILNLQPYCTGSDPVIRSLGLAALHLFPIESNRMNRQQEKHPAVHKAMMWIRDHYGQETNLSNLSLHAGVSPEHLLRLFKLHEGTTPIHYLWSYRIERAIELLTHTGLTISEIATRCGFKTSHHFARMIKQITGQPATEIRQQSWSRLRHK</sequence>
<keyword evidence="6" id="KW-1185">Reference proteome</keyword>
<dbReference type="Gene3D" id="1.10.10.60">
    <property type="entry name" value="Homeodomain-like"/>
    <property type="match status" value="2"/>
</dbReference>
<accession>A0A1T2X0Y5</accession>
<dbReference type="InterPro" id="IPR009057">
    <property type="entry name" value="Homeodomain-like_sf"/>
</dbReference>
<dbReference type="PANTHER" id="PTHR43280">
    <property type="entry name" value="ARAC-FAMILY TRANSCRIPTIONAL REGULATOR"/>
    <property type="match status" value="1"/>
</dbReference>
<evidence type="ECO:0000256" key="1">
    <source>
        <dbReference type="ARBA" id="ARBA00023015"/>
    </source>
</evidence>
<evidence type="ECO:0000313" key="6">
    <source>
        <dbReference type="Proteomes" id="UP000190188"/>
    </source>
</evidence>
<dbReference type="AlphaFoldDB" id="A0A1T2X0Y5"/>
<dbReference type="PROSITE" id="PS01124">
    <property type="entry name" value="HTH_ARAC_FAMILY_2"/>
    <property type="match status" value="1"/>
</dbReference>
<name>A0A1T2X0Y5_9BACL</name>
<dbReference type="InterPro" id="IPR014710">
    <property type="entry name" value="RmlC-like_jellyroll"/>
</dbReference>
<feature type="domain" description="HTH araC/xylS-type" evidence="4">
    <location>
        <begin position="164"/>
        <end position="262"/>
    </location>
</feature>
<dbReference type="SUPFAM" id="SSF46689">
    <property type="entry name" value="Homeodomain-like"/>
    <property type="match status" value="2"/>
</dbReference>
<dbReference type="EMBL" id="MSZX01000018">
    <property type="protein sequence ID" value="OPA73376.1"/>
    <property type="molecule type" value="Genomic_DNA"/>
</dbReference>
<proteinExistence type="predicted"/>
<evidence type="ECO:0000259" key="4">
    <source>
        <dbReference type="PROSITE" id="PS01124"/>
    </source>
</evidence>
<gene>
    <name evidence="5" type="ORF">BVG16_29015</name>
</gene>
<dbReference type="Gene3D" id="2.60.120.10">
    <property type="entry name" value="Jelly Rolls"/>
    <property type="match status" value="1"/>
</dbReference>
<dbReference type="GO" id="GO:0003700">
    <property type="term" value="F:DNA-binding transcription factor activity"/>
    <property type="evidence" value="ECO:0007669"/>
    <property type="project" value="InterPro"/>
</dbReference>
<dbReference type="SMART" id="SM00342">
    <property type="entry name" value="HTH_ARAC"/>
    <property type="match status" value="1"/>
</dbReference>
<dbReference type="PANTHER" id="PTHR43280:SF2">
    <property type="entry name" value="HTH-TYPE TRANSCRIPTIONAL REGULATOR EXSA"/>
    <property type="match status" value="1"/>
</dbReference>
<dbReference type="InterPro" id="IPR003313">
    <property type="entry name" value="AraC-bd"/>
</dbReference>
<evidence type="ECO:0000256" key="3">
    <source>
        <dbReference type="ARBA" id="ARBA00023163"/>
    </source>
</evidence>